<evidence type="ECO:0000313" key="7">
    <source>
        <dbReference type="Proteomes" id="UP001615550"/>
    </source>
</evidence>
<keyword evidence="2 4" id="KW-0547">Nucleotide-binding</keyword>
<keyword evidence="3 4" id="KW-0067">ATP-binding</keyword>
<dbReference type="RefSeq" id="WP_400187945.1">
    <property type="nucleotide sequence ID" value="NZ_JBGORX010000004.1"/>
</dbReference>
<evidence type="ECO:0000256" key="2">
    <source>
        <dbReference type="ARBA" id="ARBA00022741"/>
    </source>
</evidence>
<evidence type="ECO:0000256" key="4">
    <source>
        <dbReference type="HAMAP-Rule" id="MF_01609"/>
    </source>
</evidence>
<keyword evidence="5" id="KW-0175">Coiled coil</keyword>
<dbReference type="SUPFAM" id="SSF55931">
    <property type="entry name" value="Glutamine synthetase/guanido kinase"/>
    <property type="match status" value="1"/>
</dbReference>
<keyword evidence="7" id="KW-1185">Reference proteome</keyword>
<dbReference type="InterPro" id="IPR006336">
    <property type="entry name" value="GCS2"/>
</dbReference>
<keyword evidence="1 4" id="KW-0436">Ligase</keyword>
<dbReference type="Pfam" id="PF04107">
    <property type="entry name" value="GCS2"/>
    <property type="match status" value="1"/>
</dbReference>
<dbReference type="Gene3D" id="3.30.590.20">
    <property type="match status" value="1"/>
</dbReference>
<name>A0ABW8D8T3_9GAMM</name>
<evidence type="ECO:0000256" key="1">
    <source>
        <dbReference type="ARBA" id="ARBA00022598"/>
    </source>
</evidence>
<proteinExistence type="inferred from homology"/>
<dbReference type="Proteomes" id="UP001615550">
    <property type="component" value="Unassembled WGS sequence"/>
</dbReference>
<dbReference type="InterPro" id="IPR014746">
    <property type="entry name" value="Gln_synth/guanido_kin_cat_dom"/>
</dbReference>
<feature type="coiled-coil region" evidence="5">
    <location>
        <begin position="325"/>
        <end position="352"/>
    </location>
</feature>
<organism evidence="6 7">
    <name type="scientific">Legionella lytica</name>
    <dbReference type="NCBI Taxonomy" id="96232"/>
    <lineage>
        <taxon>Bacteria</taxon>
        <taxon>Pseudomonadati</taxon>
        <taxon>Pseudomonadota</taxon>
        <taxon>Gammaproteobacteria</taxon>
        <taxon>Legionellales</taxon>
        <taxon>Legionellaceae</taxon>
        <taxon>Legionella</taxon>
    </lineage>
</organism>
<comment type="similarity">
    <text evidence="4">Belongs to the glutamate--cysteine ligase type 2 family. YbdK subfamily.</text>
</comment>
<dbReference type="EMBL" id="JBGORX010000004">
    <property type="protein sequence ID" value="MFJ1269120.1"/>
    <property type="molecule type" value="Genomic_DNA"/>
</dbReference>
<comment type="catalytic activity">
    <reaction evidence="4">
        <text>L-cysteine + L-glutamate + ATP = gamma-L-glutamyl-L-cysteine + ADP + phosphate + H(+)</text>
        <dbReference type="Rhea" id="RHEA:13285"/>
        <dbReference type="ChEBI" id="CHEBI:15378"/>
        <dbReference type="ChEBI" id="CHEBI:29985"/>
        <dbReference type="ChEBI" id="CHEBI:30616"/>
        <dbReference type="ChEBI" id="CHEBI:35235"/>
        <dbReference type="ChEBI" id="CHEBI:43474"/>
        <dbReference type="ChEBI" id="CHEBI:58173"/>
        <dbReference type="ChEBI" id="CHEBI:456216"/>
        <dbReference type="EC" id="6.3.2.2"/>
    </reaction>
</comment>
<protein>
    <recommendedName>
        <fullName evidence="4">Putative glutamate--cysteine ligase 2</fullName>
        <ecNumber evidence="4">6.3.2.2</ecNumber>
    </recommendedName>
    <alternativeName>
        <fullName evidence="4">Gamma-glutamylcysteine synthetase 2</fullName>
        <shortName evidence="4">GCS 2</shortName>
        <shortName evidence="4">Gamma-GCS 2</shortName>
    </alternativeName>
</protein>
<reference evidence="6 7" key="1">
    <citation type="submission" date="2024-08" db="EMBL/GenBank/DDBJ databases">
        <title>Draft Genome Sequence of Legionella lytica strain DSB2004, Isolated From a Fire Sprinkler System.</title>
        <authorList>
            <person name="Everhart A.D."/>
            <person name="Kidane D.T."/>
            <person name="Farone A.L."/>
            <person name="Farone M.B."/>
        </authorList>
    </citation>
    <scope>NUCLEOTIDE SEQUENCE [LARGE SCALE GENOMIC DNA]</scope>
    <source>
        <strain evidence="6 7">DSB2004</strain>
    </source>
</reference>
<dbReference type="PANTHER" id="PTHR36510">
    <property type="entry name" value="GLUTAMATE--CYSTEINE LIGASE 2-RELATED"/>
    <property type="match status" value="1"/>
</dbReference>
<dbReference type="EC" id="6.3.2.2" evidence="4"/>
<dbReference type="PANTHER" id="PTHR36510:SF1">
    <property type="entry name" value="GLUTAMATE--CYSTEINE LIGASE 2-RELATED"/>
    <property type="match status" value="1"/>
</dbReference>
<dbReference type="NCBIfam" id="TIGR02050">
    <property type="entry name" value="gshA_cyan_rel"/>
    <property type="match status" value="1"/>
</dbReference>
<dbReference type="GO" id="GO:0004357">
    <property type="term" value="F:glutamate-cysteine ligase activity"/>
    <property type="evidence" value="ECO:0007669"/>
    <property type="project" value="UniProtKB-EC"/>
</dbReference>
<accession>A0ABW8D8T3</accession>
<dbReference type="HAMAP" id="MF_01609">
    <property type="entry name" value="Glu_cys_ligase_2"/>
    <property type="match status" value="1"/>
</dbReference>
<gene>
    <name evidence="6" type="ORF">ACD661_11165</name>
</gene>
<comment type="function">
    <text evidence="4">ATP-dependent carboxylate-amine ligase which exhibits weak glutamate--cysteine ligase activity.</text>
</comment>
<evidence type="ECO:0000256" key="3">
    <source>
        <dbReference type="ARBA" id="ARBA00022840"/>
    </source>
</evidence>
<dbReference type="NCBIfam" id="NF010040">
    <property type="entry name" value="PRK13516.1"/>
    <property type="match status" value="1"/>
</dbReference>
<dbReference type="InterPro" id="IPR050141">
    <property type="entry name" value="GCL_type2/YbdK_subfam"/>
</dbReference>
<comment type="caution">
    <text evidence="6">The sequence shown here is derived from an EMBL/GenBank/DDBJ whole genome shotgun (WGS) entry which is preliminary data.</text>
</comment>
<evidence type="ECO:0000256" key="5">
    <source>
        <dbReference type="SAM" id="Coils"/>
    </source>
</evidence>
<dbReference type="InterPro" id="IPR011793">
    <property type="entry name" value="YbdK"/>
</dbReference>
<evidence type="ECO:0000313" key="6">
    <source>
        <dbReference type="EMBL" id="MFJ1269120.1"/>
    </source>
</evidence>
<sequence>MKELLFKESSNFSIGMELEFQIINPKSFSLISRASEVLESIQGSPYQQQIKPELAESMIEINSSIHSNVADLDVEFQKLYSFLSAQASALNISFCGGGVHPFDQWSTQDLYVKNKKIASFGKKYKFLAQQATVFGQHVHIGCNNAEEALYLIHALSRFVPHFIAIAASSPFYQGVDTGFASSRSTLFKAFPFSGVIPFFKTWSDFSNYFYKMRDLGAVKEFGDFLWDVRPQPLYGTVEVRVCDTPLTLNTAILIAAYVQTLAFYLLEEKPIEICPSLYSFYGYNYFQASRYGFNGDIIDVASEQHYLIDQDILDTLKKIKKYAPKLQTEKSLLLLEEEIKNKKNDAEQLRTIFNESSSLQEVVWNQCQCWAKSAG</sequence>